<sequence>MTRIADRNHHSDDDQQWEDVPDEKWVPRSFKGAASVARTRRTMRQRFPATPPRKPIPELQTPQGLILIVPPNGPIFRASLNVECKTFEPLLDEAVEGLELALEIKKAETETSDLATLVWVSELNSREILADSLNKFVKNTRKVGRGLTRFSSKVGDTVDSIIDANDNALRRIEVANSQSRGLSLRRLWGSSQASTKEVVTRTFTEAMDALSTNMRRLVLEAKVSISDLNKLEEHLRAIHGVVSDGESSFSAARDELLAEPWTILGGNRKELNEMDKHLAVLRGLGGYRHRVLESTAEEMEELRGRVDAPELDGDAIPIDVHIESIRSGLDRLKELRIGAK</sequence>
<dbReference type="Proteomes" id="UP000759537">
    <property type="component" value="Unassembled WGS sequence"/>
</dbReference>
<reference evidence="2" key="2">
    <citation type="journal article" date="2020" name="Nat. Commun.">
        <title>Large-scale genome sequencing of mycorrhizal fungi provides insights into the early evolution of symbiotic traits.</title>
        <authorList>
            <person name="Miyauchi S."/>
            <person name="Kiss E."/>
            <person name="Kuo A."/>
            <person name="Drula E."/>
            <person name="Kohler A."/>
            <person name="Sanchez-Garcia M."/>
            <person name="Morin E."/>
            <person name="Andreopoulos B."/>
            <person name="Barry K.W."/>
            <person name="Bonito G."/>
            <person name="Buee M."/>
            <person name="Carver A."/>
            <person name="Chen C."/>
            <person name="Cichocki N."/>
            <person name="Clum A."/>
            <person name="Culley D."/>
            <person name="Crous P.W."/>
            <person name="Fauchery L."/>
            <person name="Girlanda M."/>
            <person name="Hayes R.D."/>
            <person name="Keri Z."/>
            <person name="LaButti K."/>
            <person name="Lipzen A."/>
            <person name="Lombard V."/>
            <person name="Magnuson J."/>
            <person name="Maillard F."/>
            <person name="Murat C."/>
            <person name="Nolan M."/>
            <person name="Ohm R.A."/>
            <person name="Pangilinan J."/>
            <person name="Pereira M.F."/>
            <person name="Perotto S."/>
            <person name="Peter M."/>
            <person name="Pfister S."/>
            <person name="Riley R."/>
            <person name="Sitrit Y."/>
            <person name="Stielow J.B."/>
            <person name="Szollosi G."/>
            <person name="Zifcakova L."/>
            <person name="Stursova M."/>
            <person name="Spatafora J.W."/>
            <person name="Tedersoo L."/>
            <person name="Vaario L.M."/>
            <person name="Yamada A."/>
            <person name="Yan M."/>
            <person name="Wang P."/>
            <person name="Xu J."/>
            <person name="Bruns T."/>
            <person name="Baldrian P."/>
            <person name="Vilgalys R."/>
            <person name="Dunand C."/>
            <person name="Henrissat B."/>
            <person name="Grigoriev I.V."/>
            <person name="Hibbett D."/>
            <person name="Nagy L.G."/>
            <person name="Martin F.M."/>
        </authorList>
    </citation>
    <scope>NUCLEOTIDE SEQUENCE</scope>
    <source>
        <strain evidence="2">Prilba</strain>
    </source>
</reference>
<evidence type="ECO:0000256" key="1">
    <source>
        <dbReference type="SAM" id="MobiDB-lite"/>
    </source>
</evidence>
<evidence type="ECO:0000313" key="3">
    <source>
        <dbReference type="Proteomes" id="UP000759537"/>
    </source>
</evidence>
<organism evidence="2 3">
    <name type="scientific">Russula ochroleuca</name>
    <dbReference type="NCBI Taxonomy" id="152965"/>
    <lineage>
        <taxon>Eukaryota</taxon>
        <taxon>Fungi</taxon>
        <taxon>Dikarya</taxon>
        <taxon>Basidiomycota</taxon>
        <taxon>Agaricomycotina</taxon>
        <taxon>Agaricomycetes</taxon>
        <taxon>Russulales</taxon>
        <taxon>Russulaceae</taxon>
        <taxon>Russula</taxon>
    </lineage>
</organism>
<comment type="caution">
    <text evidence="2">The sequence shown here is derived from an EMBL/GenBank/DDBJ whole genome shotgun (WGS) entry which is preliminary data.</text>
</comment>
<name>A0A9P5TDK2_9AGAM</name>
<dbReference type="AlphaFoldDB" id="A0A9P5TDK2"/>
<proteinExistence type="predicted"/>
<evidence type="ECO:0000313" key="2">
    <source>
        <dbReference type="EMBL" id="KAF8485989.1"/>
    </source>
</evidence>
<keyword evidence="3" id="KW-1185">Reference proteome</keyword>
<accession>A0A9P5TDK2</accession>
<reference evidence="2" key="1">
    <citation type="submission" date="2019-10" db="EMBL/GenBank/DDBJ databases">
        <authorList>
            <consortium name="DOE Joint Genome Institute"/>
            <person name="Kuo A."/>
            <person name="Miyauchi S."/>
            <person name="Kiss E."/>
            <person name="Drula E."/>
            <person name="Kohler A."/>
            <person name="Sanchez-Garcia M."/>
            <person name="Andreopoulos B."/>
            <person name="Barry K.W."/>
            <person name="Bonito G."/>
            <person name="Buee M."/>
            <person name="Carver A."/>
            <person name="Chen C."/>
            <person name="Cichocki N."/>
            <person name="Clum A."/>
            <person name="Culley D."/>
            <person name="Crous P.W."/>
            <person name="Fauchery L."/>
            <person name="Girlanda M."/>
            <person name="Hayes R."/>
            <person name="Keri Z."/>
            <person name="LaButti K."/>
            <person name="Lipzen A."/>
            <person name="Lombard V."/>
            <person name="Magnuson J."/>
            <person name="Maillard F."/>
            <person name="Morin E."/>
            <person name="Murat C."/>
            <person name="Nolan M."/>
            <person name="Ohm R."/>
            <person name="Pangilinan J."/>
            <person name="Pereira M."/>
            <person name="Perotto S."/>
            <person name="Peter M."/>
            <person name="Riley R."/>
            <person name="Sitrit Y."/>
            <person name="Stielow B."/>
            <person name="Szollosi G."/>
            <person name="Zifcakova L."/>
            <person name="Stursova M."/>
            <person name="Spatafora J.W."/>
            <person name="Tedersoo L."/>
            <person name="Vaario L.-M."/>
            <person name="Yamada A."/>
            <person name="Yan M."/>
            <person name="Wang P."/>
            <person name="Xu J."/>
            <person name="Bruns T."/>
            <person name="Baldrian P."/>
            <person name="Vilgalys R."/>
            <person name="Henrissat B."/>
            <person name="Grigoriev I.V."/>
            <person name="Hibbett D."/>
            <person name="Nagy L.G."/>
            <person name="Martin F.M."/>
        </authorList>
    </citation>
    <scope>NUCLEOTIDE SEQUENCE</scope>
    <source>
        <strain evidence="2">Prilba</strain>
    </source>
</reference>
<feature type="region of interest" description="Disordered" evidence="1">
    <location>
        <begin position="1"/>
        <end position="24"/>
    </location>
</feature>
<dbReference type="EMBL" id="WHVB01000002">
    <property type="protein sequence ID" value="KAF8485989.1"/>
    <property type="molecule type" value="Genomic_DNA"/>
</dbReference>
<protein>
    <submittedName>
        <fullName evidence="2">Uncharacterized protein</fullName>
    </submittedName>
</protein>
<gene>
    <name evidence="2" type="ORF">DFH94DRAFT_842031</name>
</gene>
<feature type="compositionally biased region" description="Basic and acidic residues" evidence="1">
    <location>
        <begin position="1"/>
        <end position="13"/>
    </location>
</feature>
<dbReference type="OrthoDB" id="4179406at2759"/>